<dbReference type="GO" id="GO:0043161">
    <property type="term" value="P:proteasome-mediated ubiquitin-dependent protein catabolic process"/>
    <property type="evidence" value="ECO:0007669"/>
    <property type="project" value="TreeGrafter"/>
</dbReference>
<dbReference type="PANTHER" id="PTHR22763:SF191">
    <property type="entry name" value="RING FINGER PROTEIN 145 HOMOLOG"/>
    <property type="match status" value="1"/>
</dbReference>
<dbReference type="GO" id="GO:0016567">
    <property type="term" value="P:protein ubiquitination"/>
    <property type="evidence" value="ECO:0007669"/>
    <property type="project" value="UniProtKB-UniPathway"/>
</dbReference>
<feature type="domain" description="RING-type" evidence="7">
    <location>
        <begin position="59"/>
        <end position="129"/>
    </location>
</feature>
<evidence type="ECO:0000256" key="4">
    <source>
        <dbReference type="ARBA" id="ARBA00022786"/>
    </source>
</evidence>
<evidence type="ECO:0000256" key="1">
    <source>
        <dbReference type="ARBA" id="ARBA00004906"/>
    </source>
</evidence>
<name>A0A5N6ZCX1_9EURO</name>
<evidence type="ECO:0000313" key="9">
    <source>
        <dbReference type="Proteomes" id="UP000327118"/>
    </source>
</evidence>
<comment type="pathway">
    <text evidence="1">Protein modification; protein ubiquitination.</text>
</comment>
<organism evidence="8 9">
    <name type="scientific">Aspergillus coremiiformis</name>
    <dbReference type="NCBI Taxonomy" id="138285"/>
    <lineage>
        <taxon>Eukaryota</taxon>
        <taxon>Fungi</taxon>
        <taxon>Dikarya</taxon>
        <taxon>Ascomycota</taxon>
        <taxon>Pezizomycotina</taxon>
        <taxon>Eurotiomycetes</taxon>
        <taxon>Eurotiomycetidae</taxon>
        <taxon>Eurotiales</taxon>
        <taxon>Aspergillaceae</taxon>
        <taxon>Aspergillus</taxon>
        <taxon>Aspergillus subgen. Circumdati</taxon>
    </lineage>
</organism>
<evidence type="ECO:0000256" key="2">
    <source>
        <dbReference type="ARBA" id="ARBA00022723"/>
    </source>
</evidence>
<keyword evidence="5" id="KW-0862">Zinc</keyword>
<dbReference type="PANTHER" id="PTHR22763">
    <property type="entry name" value="RING ZINC FINGER PROTEIN"/>
    <property type="match status" value="1"/>
</dbReference>
<reference evidence="9" key="1">
    <citation type="submission" date="2019-04" db="EMBL/GenBank/DDBJ databases">
        <title>Friends and foes A comparative genomics studyof 23 Aspergillus species from section Flavi.</title>
        <authorList>
            <consortium name="DOE Joint Genome Institute"/>
            <person name="Kjaerbolling I."/>
            <person name="Vesth T."/>
            <person name="Frisvad J.C."/>
            <person name="Nybo J.L."/>
            <person name="Theobald S."/>
            <person name="Kildgaard S."/>
            <person name="Isbrandt T."/>
            <person name="Kuo A."/>
            <person name="Sato A."/>
            <person name="Lyhne E.K."/>
            <person name="Kogle M.E."/>
            <person name="Wiebenga A."/>
            <person name="Kun R.S."/>
            <person name="Lubbers R.J."/>
            <person name="Makela M.R."/>
            <person name="Barry K."/>
            <person name="Chovatia M."/>
            <person name="Clum A."/>
            <person name="Daum C."/>
            <person name="Haridas S."/>
            <person name="He G."/>
            <person name="LaButti K."/>
            <person name="Lipzen A."/>
            <person name="Mondo S."/>
            <person name="Riley R."/>
            <person name="Salamov A."/>
            <person name="Simmons B.A."/>
            <person name="Magnuson J.K."/>
            <person name="Henrissat B."/>
            <person name="Mortensen U.H."/>
            <person name="Larsen T.O."/>
            <person name="Devries R.P."/>
            <person name="Grigoriev I.V."/>
            <person name="Machida M."/>
            <person name="Baker S.E."/>
            <person name="Andersen M.R."/>
        </authorList>
    </citation>
    <scope>NUCLEOTIDE SEQUENCE [LARGE SCALE GENOMIC DNA]</scope>
    <source>
        <strain evidence="9">CBS 553.77</strain>
    </source>
</reference>
<dbReference type="OrthoDB" id="8062037at2759"/>
<dbReference type="InterPro" id="IPR050731">
    <property type="entry name" value="HRD1_E3_ubiq-ligases"/>
</dbReference>
<dbReference type="CDD" id="cd16448">
    <property type="entry name" value="RING-H2"/>
    <property type="match status" value="1"/>
</dbReference>
<protein>
    <recommendedName>
        <fullName evidence="7">RING-type domain-containing protein</fullName>
    </recommendedName>
</protein>
<dbReference type="InterPro" id="IPR001841">
    <property type="entry name" value="Znf_RING"/>
</dbReference>
<dbReference type="EMBL" id="ML739051">
    <property type="protein sequence ID" value="KAE8355491.1"/>
    <property type="molecule type" value="Genomic_DNA"/>
</dbReference>
<dbReference type="GO" id="GO:0012505">
    <property type="term" value="C:endomembrane system"/>
    <property type="evidence" value="ECO:0007669"/>
    <property type="project" value="TreeGrafter"/>
</dbReference>
<keyword evidence="2" id="KW-0479">Metal-binding</keyword>
<keyword evidence="9" id="KW-1185">Reference proteome</keyword>
<dbReference type="SUPFAM" id="SSF57850">
    <property type="entry name" value="RING/U-box"/>
    <property type="match status" value="1"/>
</dbReference>
<dbReference type="Pfam" id="PF12678">
    <property type="entry name" value="zf-rbx1"/>
    <property type="match status" value="1"/>
</dbReference>
<dbReference type="PROSITE" id="PS50089">
    <property type="entry name" value="ZF_RING_2"/>
    <property type="match status" value="1"/>
</dbReference>
<accession>A0A5N6ZCX1</accession>
<dbReference type="InterPro" id="IPR013083">
    <property type="entry name" value="Znf_RING/FYVE/PHD"/>
</dbReference>
<dbReference type="Proteomes" id="UP000327118">
    <property type="component" value="Unassembled WGS sequence"/>
</dbReference>
<dbReference type="AlphaFoldDB" id="A0A5N6ZCX1"/>
<dbReference type="InterPro" id="IPR024766">
    <property type="entry name" value="Znf_RING_H2"/>
</dbReference>
<sequence>MASEVIGVVIGAILLIMWYHRRQAARRASDECMRPGTVARWLAEVARSEDERPYAQDICSICLSTLLASSSHDTLPTSPEPVYLPSSPLESHRDGDRTVLVLNQCNHAFHAICLASWFAYGQYTCPVCQAVYVPS</sequence>
<dbReference type="GO" id="GO:0061630">
    <property type="term" value="F:ubiquitin protein ligase activity"/>
    <property type="evidence" value="ECO:0007669"/>
    <property type="project" value="TreeGrafter"/>
</dbReference>
<keyword evidence="3 6" id="KW-0863">Zinc-finger</keyword>
<evidence type="ECO:0000259" key="7">
    <source>
        <dbReference type="PROSITE" id="PS50089"/>
    </source>
</evidence>
<evidence type="ECO:0000256" key="5">
    <source>
        <dbReference type="ARBA" id="ARBA00022833"/>
    </source>
</evidence>
<gene>
    <name evidence="8" type="ORF">BDV28DRAFT_146052</name>
</gene>
<dbReference type="UniPathway" id="UPA00143"/>
<dbReference type="SMART" id="SM00184">
    <property type="entry name" value="RING"/>
    <property type="match status" value="1"/>
</dbReference>
<evidence type="ECO:0000256" key="6">
    <source>
        <dbReference type="PROSITE-ProRule" id="PRU00175"/>
    </source>
</evidence>
<dbReference type="GO" id="GO:0036503">
    <property type="term" value="P:ERAD pathway"/>
    <property type="evidence" value="ECO:0007669"/>
    <property type="project" value="TreeGrafter"/>
</dbReference>
<evidence type="ECO:0000313" key="8">
    <source>
        <dbReference type="EMBL" id="KAE8355491.1"/>
    </source>
</evidence>
<keyword evidence="4" id="KW-0833">Ubl conjugation pathway</keyword>
<evidence type="ECO:0000256" key="3">
    <source>
        <dbReference type="ARBA" id="ARBA00022771"/>
    </source>
</evidence>
<dbReference type="Gene3D" id="3.30.40.10">
    <property type="entry name" value="Zinc/RING finger domain, C3HC4 (zinc finger)"/>
    <property type="match status" value="1"/>
</dbReference>
<proteinExistence type="predicted"/>
<dbReference type="GO" id="GO:0008270">
    <property type="term" value="F:zinc ion binding"/>
    <property type="evidence" value="ECO:0007669"/>
    <property type="project" value="UniProtKB-KW"/>
</dbReference>